<evidence type="ECO:0000256" key="4">
    <source>
        <dbReference type="ARBA" id="ARBA00023027"/>
    </source>
</evidence>
<evidence type="ECO:0000313" key="7">
    <source>
        <dbReference type="EMBL" id="PWJ42739.1"/>
    </source>
</evidence>
<comment type="catalytic activity">
    <reaction evidence="5 6">
        <text>NAD(+) + ATP = ADP + NADP(+) + H(+)</text>
        <dbReference type="Rhea" id="RHEA:18629"/>
        <dbReference type="ChEBI" id="CHEBI:15378"/>
        <dbReference type="ChEBI" id="CHEBI:30616"/>
        <dbReference type="ChEBI" id="CHEBI:57540"/>
        <dbReference type="ChEBI" id="CHEBI:58349"/>
        <dbReference type="ChEBI" id="CHEBI:456216"/>
        <dbReference type="EC" id="2.7.1.23"/>
    </reaction>
</comment>
<comment type="cofactor">
    <cofactor evidence="6">
        <name>a divalent metal cation</name>
        <dbReference type="ChEBI" id="CHEBI:60240"/>
    </cofactor>
</comment>
<keyword evidence="2 6" id="KW-0418">Kinase</keyword>
<keyword evidence="6" id="KW-0963">Cytoplasm</keyword>
<keyword evidence="1 6" id="KW-0808">Transferase</keyword>
<accession>A0A315ZC92</accession>
<comment type="function">
    <text evidence="6">Involved in the regulation of the intracellular balance of NAD and NADP, and is a key enzyme in the biosynthesis of NADP. Catalyzes specifically the phosphorylation on 2'-hydroxyl of the adenosine moiety of NAD to yield NADP.</text>
</comment>
<dbReference type="GO" id="GO:0046872">
    <property type="term" value="F:metal ion binding"/>
    <property type="evidence" value="ECO:0007669"/>
    <property type="project" value="UniProtKB-UniRule"/>
</dbReference>
<dbReference type="InterPro" id="IPR017438">
    <property type="entry name" value="ATP-NAD_kinase_N"/>
</dbReference>
<dbReference type="GO" id="GO:0005524">
    <property type="term" value="F:ATP binding"/>
    <property type="evidence" value="ECO:0007669"/>
    <property type="project" value="UniProtKB-KW"/>
</dbReference>
<dbReference type="GO" id="GO:0006741">
    <property type="term" value="P:NADP+ biosynthetic process"/>
    <property type="evidence" value="ECO:0007669"/>
    <property type="project" value="UniProtKB-UniRule"/>
</dbReference>
<feature type="binding site" evidence="6">
    <location>
        <begin position="146"/>
        <end position="147"/>
    </location>
    <ligand>
        <name>NAD(+)</name>
        <dbReference type="ChEBI" id="CHEBI:57540"/>
    </ligand>
</feature>
<evidence type="ECO:0000313" key="8">
    <source>
        <dbReference type="Proteomes" id="UP000245535"/>
    </source>
</evidence>
<evidence type="ECO:0000256" key="5">
    <source>
        <dbReference type="ARBA" id="ARBA00047925"/>
    </source>
</evidence>
<comment type="caution">
    <text evidence="7">The sequence shown here is derived from an EMBL/GenBank/DDBJ whole genome shotgun (WGS) entry which is preliminary data.</text>
</comment>
<dbReference type="GO" id="GO:0051287">
    <property type="term" value="F:NAD binding"/>
    <property type="evidence" value="ECO:0007669"/>
    <property type="project" value="UniProtKB-ARBA"/>
</dbReference>
<dbReference type="EMBL" id="QGDO01000002">
    <property type="protein sequence ID" value="PWJ42739.1"/>
    <property type="molecule type" value="Genomic_DNA"/>
</dbReference>
<dbReference type="GO" id="GO:0003951">
    <property type="term" value="F:NAD+ kinase activity"/>
    <property type="evidence" value="ECO:0007669"/>
    <property type="project" value="UniProtKB-UniRule"/>
</dbReference>
<evidence type="ECO:0000256" key="3">
    <source>
        <dbReference type="ARBA" id="ARBA00022857"/>
    </source>
</evidence>
<feature type="binding site" evidence="6">
    <location>
        <begin position="73"/>
        <end position="74"/>
    </location>
    <ligand>
        <name>NAD(+)</name>
        <dbReference type="ChEBI" id="CHEBI:57540"/>
    </ligand>
</feature>
<dbReference type="Gene3D" id="3.40.50.10330">
    <property type="entry name" value="Probable inorganic polyphosphate/atp-NAD kinase, domain 1"/>
    <property type="match status" value="1"/>
</dbReference>
<dbReference type="Proteomes" id="UP000245535">
    <property type="component" value="Unassembled WGS sequence"/>
</dbReference>
<dbReference type="PANTHER" id="PTHR20275">
    <property type="entry name" value="NAD KINASE"/>
    <property type="match status" value="1"/>
</dbReference>
<dbReference type="HAMAP" id="MF_00361">
    <property type="entry name" value="NAD_kinase"/>
    <property type="match status" value="1"/>
</dbReference>
<comment type="caution">
    <text evidence="6">Lacks conserved residue(s) required for the propagation of feature annotation.</text>
</comment>
<dbReference type="Gene3D" id="2.60.200.30">
    <property type="entry name" value="Probable inorganic polyphosphate/atp-NAD kinase, domain 2"/>
    <property type="match status" value="1"/>
</dbReference>
<organism evidence="7 8">
    <name type="scientific">Sediminitomix flava</name>
    <dbReference type="NCBI Taxonomy" id="379075"/>
    <lineage>
        <taxon>Bacteria</taxon>
        <taxon>Pseudomonadati</taxon>
        <taxon>Bacteroidota</taxon>
        <taxon>Cytophagia</taxon>
        <taxon>Cytophagales</taxon>
        <taxon>Flammeovirgaceae</taxon>
        <taxon>Sediminitomix</taxon>
    </lineage>
</organism>
<keyword evidence="6" id="KW-0067">ATP-binding</keyword>
<dbReference type="PANTHER" id="PTHR20275:SF0">
    <property type="entry name" value="NAD KINASE"/>
    <property type="match status" value="1"/>
</dbReference>
<dbReference type="InterPro" id="IPR016064">
    <property type="entry name" value="NAD/diacylglycerol_kinase_sf"/>
</dbReference>
<comment type="subcellular location">
    <subcellularLocation>
        <location evidence="6">Cytoplasm</location>
    </subcellularLocation>
</comment>
<protein>
    <recommendedName>
        <fullName evidence="6">NAD kinase</fullName>
        <ecNumber evidence="6">2.7.1.23</ecNumber>
    </recommendedName>
    <alternativeName>
        <fullName evidence="6">ATP-dependent NAD kinase</fullName>
    </alternativeName>
</protein>
<keyword evidence="6" id="KW-0547">Nucleotide-binding</keyword>
<feature type="binding site" evidence="6">
    <location>
        <begin position="187"/>
        <end position="192"/>
    </location>
    <ligand>
        <name>NAD(+)</name>
        <dbReference type="ChEBI" id="CHEBI:57540"/>
    </ligand>
</feature>
<evidence type="ECO:0000256" key="6">
    <source>
        <dbReference type="HAMAP-Rule" id="MF_00361"/>
    </source>
</evidence>
<dbReference type="GO" id="GO:0019674">
    <property type="term" value="P:NAD+ metabolic process"/>
    <property type="evidence" value="ECO:0007669"/>
    <property type="project" value="InterPro"/>
</dbReference>
<dbReference type="Pfam" id="PF01513">
    <property type="entry name" value="NAD_kinase"/>
    <property type="match status" value="1"/>
</dbReference>
<evidence type="ECO:0000256" key="1">
    <source>
        <dbReference type="ARBA" id="ARBA00022679"/>
    </source>
</evidence>
<gene>
    <name evidence="6" type="primary">nadK</name>
    <name evidence="7" type="ORF">BC781_102284</name>
</gene>
<dbReference type="OrthoDB" id="9774737at2"/>
<dbReference type="SUPFAM" id="SSF111331">
    <property type="entry name" value="NAD kinase/diacylglycerol kinase-like"/>
    <property type="match status" value="1"/>
</dbReference>
<dbReference type="AlphaFoldDB" id="A0A315ZC92"/>
<dbReference type="InterPro" id="IPR002504">
    <property type="entry name" value="NADK"/>
</dbReference>
<dbReference type="InterPro" id="IPR017437">
    <property type="entry name" value="ATP-NAD_kinase_PpnK-typ_C"/>
</dbReference>
<feature type="binding site" evidence="6">
    <location>
        <position position="176"/>
    </location>
    <ligand>
        <name>NAD(+)</name>
        <dbReference type="ChEBI" id="CHEBI:57540"/>
    </ligand>
</feature>
<feature type="active site" description="Proton acceptor" evidence="6">
    <location>
        <position position="73"/>
    </location>
</feature>
<dbReference type="NCBIfam" id="NF002521">
    <property type="entry name" value="PRK01911.1"/>
    <property type="match status" value="1"/>
</dbReference>
<reference evidence="7 8" key="1">
    <citation type="submission" date="2018-03" db="EMBL/GenBank/DDBJ databases">
        <title>Genomic Encyclopedia of Archaeal and Bacterial Type Strains, Phase II (KMG-II): from individual species to whole genera.</title>
        <authorList>
            <person name="Goeker M."/>
        </authorList>
    </citation>
    <scope>NUCLEOTIDE SEQUENCE [LARGE SCALE GENOMIC DNA]</scope>
    <source>
        <strain evidence="7 8">DSM 28229</strain>
    </source>
</reference>
<keyword evidence="3 6" id="KW-0521">NADP</keyword>
<sequence length="296" mass="33229">MQIALHSRKLEKGRLFFTKTVIDHLLSKNFQVFVSEEFYSSFCDRLENTPDLPTFSSYEDLPKVDFFLSVGGDGTLLDSITYIRDSNIPIIGINAGRLGFLASIPQDLAANALDAIFAGKYNLEERMLIQVESDQEIFSGENVGLNEFSLFKRDTSSMIVIHSFLDGKYLNTYWSDGLVIATPTGSTGYSLSIGGPVVIPTLQNFIIAPISPHNLNVRPLIIPCTSELSFKVESRSKNFMVSMDSRSQIVDSSIKLTVKKCPYSIQLVHTKDDDFLNTLRVKLNWGLDIRNYPNKF</sequence>
<dbReference type="EC" id="2.7.1.23" evidence="6"/>
<dbReference type="RefSeq" id="WP_109616866.1">
    <property type="nucleotide sequence ID" value="NZ_QGDO01000002.1"/>
</dbReference>
<name>A0A315ZC92_SEDFL</name>
<evidence type="ECO:0000256" key="2">
    <source>
        <dbReference type="ARBA" id="ARBA00022777"/>
    </source>
</evidence>
<keyword evidence="8" id="KW-1185">Reference proteome</keyword>
<dbReference type="GO" id="GO:0005737">
    <property type="term" value="C:cytoplasm"/>
    <property type="evidence" value="ECO:0007669"/>
    <property type="project" value="UniProtKB-SubCell"/>
</dbReference>
<proteinExistence type="inferred from homology"/>
<keyword evidence="4 6" id="KW-0520">NAD</keyword>
<dbReference type="Pfam" id="PF20143">
    <property type="entry name" value="NAD_kinase_C"/>
    <property type="match status" value="1"/>
</dbReference>
<comment type="similarity">
    <text evidence="6">Belongs to the NAD kinase family.</text>
</comment>